<evidence type="ECO:0000256" key="4">
    <source>
        <dbReference type="ARBA" id="ARBA00022679"/>
    </source>
</evidence>
<dbReference type="GO" id="GO:0009103">
    <property type="term" value="P:lipopolysaccharide biosynthetic process"/>
    <property type="evidence" value="ECO:0007669"/>
    <property type="project" value="UniProtKB-ARBA"/>
</dbReference>
<dbReference type="InParanoid" id="A0A517SEF8"/>
<evidence type="ECO:0000313" key="10">
    <source>
        <dbReference type="Proteomes" id="UP000315700"/>
    </source>
</evidence>
<dbReference type="KEGG" id="ccos:Pan44_25200"/>
<evidence type="ECO:0000256" key="6">
    <source>
        <dbReference type="ARBA" id="ARBA00022989"/>
    </source>
</evidence>
<feature type="transmembrane region" description="Helical" evidence="8">
    <location>
        <begin position="377"/>
        <end position="396"/>
    </location>
</feature>
<organism evidence="9 10">
    <name type="scientific">Caulifigura coniformis</name>
    <dbReference type="NCBI Taxonomy" id="2527983"/>
    <lineage>
        <taxon>Bacteria</taxon>
        <taxon>Pseudomonadati</taxon>
        <taxon>Planctomycetota</taxon>
        <taxon>Planctomycetia</taxon>
        <taxon>Planctomycetales</taxon>
        <taxon>Planctomycetaceae</taxon>
        <taxon>Caulifigura</taxon>
    </lineage>
</organism>
<dbReference type="AlphaFoldDB" id="A0A517SEF8"/>
<evidence type="ECO:0000256" key="1">
    <source>
        <dbReference type="ARBA" id="ARBA00004651"/>
    </source>
</evidence>
<gene>
    <name evidence="9" type="ORF">Pan44_25200</name>
</gene>
<keyword evidence="6 8" id="KW-1133">Transmembrane helix</keyword>
<reference evidence="9 10" key="1">
    <citation type="submission" date="2019-02" db="EMBL/GenBank/DDBJ databases">
        <title>Deep-cultivation of Planctomycetes and their phenomic and genomic characterization uncovers novel biology.</title>
        <authorList>
            <person name="Wiegand S."/>
            <person name="Jogler M."/>
            <person name="Boedeker C."/>
            <person name="Pinto D."/>
            <person name="Vollmers J."/>
            <person name="Rivas-Marin E."/>
            <person name="Kohn T."/>
            <person name="Peeters S.H."/>
            <person name="Heuer A."/>
            <person name="Rast P."/>
            <person name="Oberbeckmann S."/>
            <person name="Bunk B."/>
            <person name="Jeske O."/>
            <person name="Meyerdierks A."/>
            <person name="Storesund J.E."/>
            <person name="Kallscheuer N."/>
            <person name="Luecker S."/>
            <person name="Lage O.M."/>
            <person name="Pohl T."/>
            <person name="Merkel B.J."/>
            <person name="Hornburger P."/>
            <person name="Mueller R.-W."/>
            <person name="Bruemmer F."/>
            <person name="Labrenz M."/>
            <person name="Spormann A.M."/>
            <person name="Op den Camp H."/>
            <person name="Overmann J."/>
            <person name="Amann R."/>
            <person name="Jetten M.S.M."/>
            <person name="Mascher T."/>
            <person name="Medema M.H."/>
            <person name="Devos D.P."/>
            <person name="Kaster A.-K."/>
            <person name="Ovreas L."/>
            <person name="Rohde M."/>
            <person name="Galperin M.Y."/>
            <person name="Jogler C."/>
        </authorList>
    </citation>
    <scope>NUCLEOTIDE SEQUENCE [LARGE SCALE GENOMIC DNA]</scope>
    <source>
        <strain evidence="9 10">Pan44</strain>
    </source>
</reference>
<accession>A0A517SEF8</accession>
<keyword evidence="4" id="KW-0808">Transferase</keyword>
<keyword evidence="3" id="KW-0328">Glycosyltransferase</keyword>
<evidence type="ECO:0000256" key="5">
    <source>
        <dbReference type="ARBA" id="ARBA00022692"/>
    </source>
</evidence>
<sequence length="429" mass="45947">MNAPSRQSGGLLLIVLVAIVARVAACLAFPANLSDDRDVYLAMATGIREGRGLSSPGTTIPTAFRPPLYPLLLVPVSDSPFGRAALHCGIAAGMVLAVYWLAGLSTLSPGRKLFAALVVAVDPLLVYYSTLPMTETLAAAGSALLLAAAAAACKSASVHRRTVYCAMGAVAFGVCVMTRPTYWAFTACVVAFGLWQVIRGTRDPGKHEPRTRDWVLGGLLTVAIVAPWVIRNGKVMGRPILTTTHGGYTLLLGNNDAYYDEVVRQPLGTVWDGSHGPGQQAWVAHLADQMREAGVEGEIATDQWMKDRAWETIRARPGTFLEACIRRFLSFWAVRPHAESASAAGRALSLFSAVWYSALWVALTLGVWNAIRTGGCAVELSLLLIVAFVLVHLVYWTDARMRAPIMPAIAILAAGAGFKRSANFARKSD</sequence>
<comment type="subcellular location">
    <subcellularLocation>
        <location evidence="1">Cell membrane</location>
        <topology evidence="1">Multi-pass membrane protein</topology>
    </subcellularLocation>
</comment>
<keyword evidence="7 8" id="KW-0472">Membrane</keyword>
<keyword evidence="10" id="KW-1185">Reference proteome</keyword>
<dbReference type="PANTHER" id="PTHR33908">
    <property type="entry name" value="MANNOSYLTRANSFERASE YKCB-RELATED"/>
    <property type="match status" value="1"/>
</dbReference>
<name>A0A517SEF8_9PLAN</name>
<evidence type="ECO:0000313" key="9">
    <source>
        <dbReference type="EMBL" id="QDT54487.1"/>
    </source>
</evidence>
<dbReference type="GO" id="GO:0005886">
    <property type="term" value="C:plasma membrane"/>
    <property type="evidence" value="ECO:0007669"/>
    <property type="project" value="UniProtKB-SubCell"/>
</dbReference>
<feature type="transmembrane region" description="Helical" evidence="8">
    <location>
        <begin position="347"/>
        <end position="371"/>
    </location>
</feature>
<evidence type="ECO:0000256" key="2">
    <source>
        <dbReference type="ARBA" id="ARBA00022475"/>
    </source>
</evidence>
<protein>
    <recommendedName>
        <fullName evidence="11">Glycosyltransferase RgtA/B/C/D-like domain-containing protein</fullName>
    </recommendedName>
</protein>
<feature type="transmembrane region" description="Helical" evidence="8">
    <location>
        <begin position="136"/>
        <end position="153"/>
    </location>
</feature>
<dbReference type="InterPro" id="IPR050297">
    <property type="entry name" value="LipidA_mod_glycosyltrf_83"/>
</dbReference>
<keyword evidence="2" id="KW-1003">Cell membrane</keyword>
<dbReference type="EMBL" id="CP036271">
    <property type="protein sequence ID" value="QDT54487.1"/>
    <property type="molecule type" value="Genomic_DNA"/>
</dbReference>
<feature type="transmembrane region" description="Helical" evidence="8">
    <location>
        <begin position="81"/>
        <end position="101"/>
    </location>
</feature>
<dbReference type="RefSeq" id="WP_145030338.1">
    <property type="nucleotide sequence ID" value="NZ_CP036271.1"/>
</dbReference>
<feature type="transmembrane region" description="Helical" evidence="8">
    <location>
        <begin position="113"/>
        <end position="130"/>
    </location>
</feature>
<dbReference type="PANTHER" id="PTHR33908:SF11">
    <property type="entry name" value="MEMBRANE PROTEIN"/>
    <property type="match status" value="1"/>
</dbReference>
<evidence type="ECO:0008006" key="11">
    <source>
        <dbReference type="Google" id="ProtNLM"/>
    </source>
</evidence>
<keyword evidence="5 8" id="KW-0812">Transmembrane</keyword>
<dbReference type="Proteomes" id="UP000315700">
    <property type="component" value="Chromosome"/>
</dbReference>
<evidence type="ECO:0000256" key="3">
    <source>
        <dbReference type="ARBA" id="ARBA00022676"/>
    </source>
</evidence>
<feature type="transmembrane region" description="Helical" evidence="8">
    <location>
        <begin position="214"/>
        <end position="230"/>
    </location>
</feature>
<feature type="transmembrane region" description="Helical" evidence="8">
    <location>
        <begin position="165"/>
        <end position="194"/>
    </location>
</feature>
<evidence type="ECO:0000256" key="8">
    <source>
        <dbReference type="SAM" id="Phobius"/>
    </source>
</evidence>
<evidence type="ECO:0000256" key="7">
    <source>
        <dbReference type="ARBA" id="ARBA00023136"/>
    </source>
</evidence>
<dbReference type="GO" id="GO:0016763">
    <property type="term" value="F:pentosyltransferase activity"/>
    <property type="evidence" value="ECO:0007669"/>
    <property type="project" value="TreeGrafter"/>
</dbReference>
<proteinExistence type="predicted"/>
<dbReference type="OrthoDB" id="231161at2"/>